<name>A0A085WB79_9BACT</name>
<evidence type="ECO:0000256" key="5">
    <source>
        <dbReference type="ARBA" id="ARBA00022692"/>
    </source>
</evidence>
<feature type="transmembrane region" description="Helical" evidence="8">
    <location>
        <begin position="402"/>
        <end position="422"/>
    </location>
</feature>
<keyword evidence="11" id="KW-1185">Reference proteome</keyword>
<feature type="transmembrane region" description="Helical" evidence="8">
    <location>
        <begin position="110"/>
        <end position="127"/>
    </location>
</feature>
<evidence type="ECO:0000256" key="4">
    <source>
        <dbReference type="ARBA" id="ARBA00022679"/>
    </source>
</evidence>
<evidence type="ECO:0000313" key="10">
    <source>
        <dbReference type="EMBL" id="KFE64942.1"/>
    </source>
</evidence>
<evidence type="ECO:0000256" key="8">
    <source>
        <dbReference type="SAM" id="Phobius"/>
    </source>
</evidence>
<protein>
    <recommendedName>
        <fullName evidence="9">Glycosyltransferase RgtA/B/C/D-like domain-containing protein</fullName>
    </recommendedName>
</protein>
<dbReference type="Pfam" id="PF13231">
    <property type="entry name" value="PMT_2"/>
    <property type="match status" value="1"/>
</dbReference>
<dbReference type="STRING" id="394096.DB31_1960"/>
<keyword evidence="6 8" id="KW-1133">Transmembrane helix</keyword>
<comment type="subcellular location">
    <subcellularLocation>
        <location evidence="1">Cell membrane</location>
        <topology evidence="1">Multi-pass membrane protein</topology>
    </subcellularLocation>
</comment>
<dbReference type="PATRIC" id="fig|394096.3.peg.6296"/>
<dbReference type="GO" id="GO:0005886">
    <property type="term" value="C:plasma membrane"/>
    <property type="evidence" value="ECO:0007669"/>
    <property type="project" value="UniProtKB-SubCell"/>
</dbReference>
<organism evidence="10 11">
    <name type="scientific">Hyalangium minutum</name>
    <dbReference type="NCBI Taxonomy" id="394096"/>
    <lineage>
        <taxon>Bacteria</taxon>
        <taxon>Pseudomonadati</taxon>
        <taxon>Myxococcota</taxon>
        <taxon>Myxococcia</taxon>
        <taxon>Myxococcales</taxon>
        <taxon>Cystobacterineae</taxon>
        <taxon>Archangiaceae</taxon>
        <taxon>Hyalangium</taxon>
    </lineage>
</organism>
<accession>A0A085WB79</accession>
<dbReference type="GO" id="GO:0009103">
    <property type="term" value="P:lipopolysaccharide biosynthetic process"/>
    <property type="evidence" value="ECO:0007669"/>
    <property type="project" value="UniProtKB-ARBA"/>
</dbReference>
<dbReference type="PANTHER" id="PTHR33908">
    <property type="entry name" value="MANNOSYLTRANSFERASE YKCB-RELATED"/>
    <property type="match status" value="1"/>
</dbReference>
<feature type="transmembrane region" description="Helical" evidence="8">
    <location>
        <begin position="182"/>
        <end position="215"/>
    </location>
</feature>
<keyword evidence="2" id="KW-1003">Cell membrane</keyword>
<keyword evidence="5 8" id="KW-0812">Transmembrane</keyword>
<feature type="transmembrane region" description="Helical" evidence="8">
    <location>
        <begin position="133"/>
        <end position="152"/>
    </location>
</feature>
<sequence>MPGLSMRRLLLSARQFCTRHPVAVGVTATFLLSLLLRVLYLLGAPDRSWPFSIFFYGDSRFFHTYALDWARDRSPAQPTLPYHPPLFPALLGWLYQLLGEPRGDAFPYKLSLAVLHSATVAFTWAWWRRVLGTAWSLLAAGLFSASFGWLVLSTTYSNEVLYALFLSATCALVLQARSGLAWWAAVLLGAVMGLGSLTRAEHLYLWPFLLAFAAFARDRQVPLKPQLVRWAVAMAVSLAVLAPWSVRNARVIQELNAQAPGLEPLPELTLVTVYGPINFAMANNAQATGGFTPDLVNKLGADGHLDAANPSQRHLLLHGYSEGLRWMAENPGDATRLLLAKLDRWLEGLSLGLGVSNFPSGLRGARPPVDVFIPESHWLKWPLALLLLVGAGLSLRAPHRAFSLFTAVLLHRFLITLAFFGYARGMLALFPALLPLLLLPLQVLASRRPTLSARLPAMASAALLLLWLEAGVRAMSEPRGFSASGTTERTGGKLIQDDWVQIWPKS</sequence>
<evidence type="ECO:0000256" key="7">
    <source>
        <dbReference type="ARBA" id="ARBA00023136"/>
    </source>
</evidence>
<dbReference type="EMBL" id="JMCB01000013">
    <property type="protein sequence ID" value="KFE64942.1"/>
    <property type="molecule type" value="Genomic_DNA"/>
</dbReference>
<proteinExistence type="predicted"/>
<dbReference type="GO" id="GO:0016763">
    <property type="term" value="F:pentosyltransferase activity"/>
    <property type="evidence" value="ECO:0007669"/>
    <property type="project" value="TreeGrafter"/>
</dbReference>
<dbReference type="InterPro" id="IPR038731">
    <property type="entry name" value="RgtA/B/C-like"/>
</dbReference>
<feature type="transmembrane region" description="Helical" evidence="8">
    <location>
        <begin position="227"/>
        <end position="246"/>
    </location>
</feature>
<evidence type="ECO:0000259" key="9">
    <source>
        <dbReference type="Pfam" id="PF13231"/>
    </source>
</evidence>
<keyword evidence="4" id="KW-0808">Transferase</keyword>
<feature type="transmembrane region" description="Helical" evidence="8">
    <location>
        <begin position="21"/>
        <end position="42"/>
    </location>
</feature>
<keyword evidence="7 8" id="KW-0472">Membrane</keyword>
<dbReference type="AlphaFoldDB" id="A0A085WB79"/>
<evidence type="ECO:0000256" key="6">
    <source>
        <dbReference type="ARBA" id="ARBA00022989"/>
    </source>
</evidence>
<feature type="domain" description="Glycosyltransferase RgtA/B/C/D-like" evidence="9">
    <location>
        <begin position="83"/>
        <end position="245"/>
    </location>
</feature>
<dbReference type="Proteomes" id="UP000028725">
    <property type="component" value="Unassembled WGS sequence"/>
</dbReference>
<evidence type="ECO:0000256" key="2">
    <source>
        <dbReference type="ARBA" id="ARBA00022475"/>
    </source>
</evidence>
<dbReference type="InterPro" id="IPR050297">
    <property type="entry name" value="LipidA_mod_glycosyltrf_83"/>
</dbReference>
<comment type="caution">
    <text evidence="10">The sequence shown here is derived from an EMBL/GenBank/DDBJ whole genome shotgun (WGS) entry which is preliminary data.</text>
</comment>
<keyword evidence="3" id="KW-0328">Glycosyltransferase</keyword>
<evidence type="ECO:0000313" key="11">
    <source>
        <dbReference type="Proteomes" id="UP000028725"/>
    </source>
</evidence>
<dbReference type="PANTHER" id="PTHR33908:SF11">
    <property type="entry name" value="MEMBRANE PROTEIN"/>
    <property type="match status" value="1"/>
</dbReference>
<gene>
    <name evidence="10" type="ORF">DB31_1960</name>
</gene>
<feature type="transmembrane region" description="Helical" evidence="8">
    <location>
        <begin position="428"/>
        <end position="445"/>
    </location>
</feature>
<evidence type="ECO:0000256" key="3">
    <source>
        <dbReference type="ARBA" id="ARBA00022676"/>
    </source>
</evidence>
<evidence type="ECO:0000256" key="1">
    <source>
        <dbReference type="ARBA" id="ARBA00004651"/>
    </source>
</evidence>
<reference evidence="10 11" key="1">
    <citation type="submission" date="2014-04" db="EMBL/GenBank/DDBJ databases">
        <title>Genome assembly of Hyalangium minutum DSM 14724.</title>
        <authorList>
            <person name="Sharma G."/>
            <person name="Subramanian S."/>
        </authorList>
    </citation>
    <scope>NUCLEOTIDE SEQUENCE [LARGE SCALE GENOMIC DNA]</scope>
    <source>
        <strain evidence="10 11">DSM 14724</strain>
    </source>
</reference>